<dbReference type="Proteomes" id="UP001465668">
    <property type="component" value="Unassembled WGS sequence"/>
</dbReference>
<feature type="compositionally biased region" description="Basic and acidic residues" evidence="1">
    <location>
        <begin position="236"/>
        <end position="257"/>
    </location>
</feature>
<feature type="region of interest" description="Disordered" evidence="1">
    <location>
        <begin position="100"/>
        <end position="132"/>
    </location>
</feature>
<organism evidence="2 3">
    <name type="scientific">Seiridium cardinale</name>
    <dbReference type="NCBI Taxonomy" id="138064"/>
    <lineage>
        <taxon>Eukaryota</taxon>
        <taxon>Fungi</taxon>
        <taxon>Dikarya</taxon>
        <taxon>Ascomycota</taxon>
        <taxon>Pezizomycotina</taxon>
        <taxon>Sordariomycetes</taxon>
        <taxon>Xylariomycetidae</taxon>
        <taxon>Amphisphaeriales</taxon>
        <taxon>Sporocadaceae</taxon>
        <taxon>Seiridium</taxon>
    </lineage>
</organism>
<dbReference type="EMBL" id="JARVKM010000001">
    <property type="protein sequence ID" value="KAK9783776.1"/>
    <property type="molecule type" value="Genomic_DNA"/>
</dbReference>
<name>A0ABR2Y972_9PEZI</name>
<feature type="compositionally biased region" description="Basic and acidic residues" evidence="1">
    <location>
        <begin position="271"/>
        <end position="288"/>
    </location>
</feature>
<feature type="compositionally biased region" description="Basic residues" evidence="1">
    <location>
        <begin position="121"/>
        <end position="132"/>
    </location>
</feature>
<keyword evidence="3" id="KW-1185">Reference proteome</keyword>
<feature type="compositionally biased region" description="Basic and acidic residues" evidence="1">
    <location>
        <begin position="302"/>
        <end position="311"/>
    </location>
</feature>
<evidence type="ECO:0000313" key="2">
    <source>
        <dbReference type="EMBL" id="KAK9783776.1"/>
    </source>
</evidence>
<protein>
    <submittedName>
        <fullName evidence="2">Uncharacterized protein</fullName>
    </submittedName>
</protein>
<proteinExistence type="predicted"/>
<feature type="region of interest" description="Disordered" evidence="1">
    <location>
        <begin position="231"/>
        <end position="340"/>
    </location>
</feature>
<feature type="compositionally biased region" description="Basic residues" evidence="1">
    <location>
        <begin position="313"/>
        <end position="331"/>
    </location>
</feature>
<evidence type="ECO:0000313" key="3">
    <source>
        <dbReference type="Proteomes" id="UP001465668"/>
    </source>
</evidence>
<feature type="compositionally biased region" description="Basic and acidic residues" evidence="1">
    <location>
        <begin position="104"/>
        <end position="117"/>
    </location>
</feature>
<feature type="compositionally biased region" description="Polar residues" evidence="1">
    <location>
        <begin position="259"/>
        <end position="270"/>
    </location>
</feature>
<reference evidence="2 3" key="1">
    <citation type="submission" date="2024-02" db="EMBL/GenBank/DDBJ databases">
        <title>First draft genome assembly of two strains of Seiridium cardinale.</title>
        <authorList>
            <person name="Emiliani G."/>
            <person name="Scali E."/>
        </authorList>
    </citation>
    <scope>NUCLEOTIDE SEQUENCE [LARGE SCALE GENOMIC DNA]</scope>
    <source>
        <strain evidence="2 3">BM-138-000479</strain>
    </source>
</reference>
<accession>A0ABR2Y972</accession>
<sequence length="582" mass="65264">MDSAARIDNLVREHSTSQFQTTTHRIDADYVQQALESDRNDWQPEISSLEEALEWEAAYASLNNADDPSDCDVSDFPIDDPQAQAALALRLARAMMNTEDTLEEVSREDKQRDKDSEGPGSKKKMPKKKTIKHHPHLIHIKAWTLLWALYHAQKGTCRVPAWFSARIPTRTKCVNFMARFELVEGYLMVSKTLCNSFYEAAFEDRLAYYPEAEMHTKIANKKLNTRRDTKVSFGDHMMKNNDEYYKDDEGNYRDRKNGQLISQSESSTTSEDYRKLMQELPTRKADKSQRRKRPLEEPIVEGDSKREEGPPRKTARKGKTSRSARCSRKGGHTAALQATTGPTEVVPMLEEGQANNLVMTSGLYKPAIASTGHFGVQPGAPSAYTADLPSTMTQNAARPHMNYLNQDSSFLSQPSFNRFTPDAPRTYGNQLSALDAFSSMNAFVEPTQTHVGATSTYNPVFQTSSNPYHAQVNPQLLTQAEFQNTGVRSYATYANGPAGDHSLLPFIATGEQQEQQQSQATTAPEPDWTESFLAKLAAVEAEMQFTEDHAPPEETIVPDAITPPLTLDDMLKCDPAQDLFWP</sequence>
<comment type="caution">
    <text evidence="2">The sequence shown here is derived from an EMBL/GenBank/DDBJ whole genome shotgun (WGS) entry which is preliminary data.</text>
</comment>
<gene>
    <name evidence="2" type="ORF">SCAR479_00335</name>
</gene>
<evidence type="ECO:0000256" key="1">
    <source>
        <dbReference type="SAM" id="MobiDB-lite"/>
    </source>
</evidence>